<dbReference type="EMBL" id="MEXN01000007">
    <property type="protein sequence ID" value="OGD03336.1"/>
    <property type="molecule type" value="Genomic_DNA"/>
</dbReference>
<reference evidence="1 2" key="1">
    <citation type="journal article" date="2016" name="Nat. Commun.">
        <title>Thousands of microbial genomes shed light on interconnected biogeochemical processes in an aquifer system.</title>
        <authorList>
            <person name="Anantharaman K."/>
            <person name="Brown C.T."/>
            <person name="Hug L.A."/>
            <person name="Sharon I."/>
            <person name="Castelle C.J."/>
            <person name="Probst A.J."/>
            <person name="Thomas B.C."/>
            <person name="Singh A."/>
            <person name="Wilkins M.J."/>
            <person name="Karaoz U."/>
            <person name="Brodie E.L."/>
            <person name="Williams K.H."/>
            <person name="Hubbard S.S."/>
            <person name="Banfield J.F."/>
        </authorList>
    </citation>
    <scope>NUCLEOTIDE SEQUENCE [LARGE SCALE GENOMIC DNA]</scope>
</reference>
<accession>A0A1F4ZBN1</accession>
<sequence>MNKAPNKAIFRNREKEASFWEKNFDKAWKKGKPVRVRFAKNLSETINVRFDSNSMKTLRYKAHRRGLGVTQLIRMWTMEKL</sequence>
<evidence type="ECO:0000313" key="1">
    <source>
        <dbReference type="EMBL" id="OGD03336.1"/>
    </source>
</evidence>
<proteinExistence type="predicted"/>
<dbReference type="InterPro" id="IPR022148">
    <property type="entry name" value="CopG_antitoxin"/>
</dbReference>
<protein>
    <submittedName>
        <fullName evidence="1">Uncharacterized protein</fullName>
    </submittedName>
</protein>
<organism evidence="1 2">
    <name type="scientific">Candidatus Amesbacteria bacterium RIFCSPLOWO2_01_FULL_48_25</name>
    <dbReference type="NCBI Taxonomy" id="1797259"/>
    <lineage>
        <taxon>Bacteria</taxon>
        <taxon>Candidatus Amesiibacteriota</taxon>
    </lineage>
</organism>
<evidence type="ECO:0000313" key="2">
    <source>
        <dbReference type="Proteomes" id="UP000177080"/>
    </source>
</evidence>
<dbReference type="STRING" id="1797259.A2989_00710"/>
<gene>
    <name evidence="1" type="ORF">A2989_00710</name>
</gene>
<comment type="caution">
    <text evidence="1">The sequence shown here is derived from an EMBL/GenBank/DDBJ whole genome shotgun (WGS) entry which is preliminary data.</text>
</comment>
<name>A0A1F4ZBN1_9BACT</name>
<dbReference type="AlphaFoldDB" id="A0A1F4ZBN1"/>
<dbReference type="Proteomes" id="UP000177080">
    <property type="component" value="Unassembled WGS sequence"/>
</dbReference>
<dbReference type="Pfam" id="PF12441">
    <property type="entry name" value="CopG_antitoxin"/>
    <property type="match status" value="1"/>
</dbReference>